<organism evidence="1 2">
    <name type="scientific">Vitreoscilla massiliensis</name>
    <dbReference type="NCBI Taxonomy" id="1689272"/>
    <lineage>
        <taxon>Bacteria</taxon>
        <taxon>Pseudomonadati</taxon>
        <taxon>Pseudomonadota</taxon>
        <taxon>Betaproteobacteria</taxon>
        <taxon>Neisseriales</taxon>
        <taxon>Neisseriaceae</taxon>
        <taxon>Vitreoscilla</taxon>
    </lineage>
</organism>
<dbReference type="EMBL" id="CP091511">
    <property type="protein sequence ID" value="UOO87961.1"/>
    <property type="molecule type" value="Genomic_DNA"/>
</dbReference>
<name>A0ABY4DWS7_9NEIS</name>
<keyword evidence="2" id="KW-1185">Reference proteome</keyword>
<evidence type="ECO:0000313" key="2">
    <source>
        <dbReference type="Proteomes" id="UP000832011"/>
    </source>
</evidence>
<protein>
    <submittedName>
        <fullName evidence="1">Uncharacterized protein</fullName>
    </submittedName>
</protein>
<dbReference type="RefSeq" id="WP_159061432.1">
    <property type="nucleotide sequence ID" value="NZ_CABKVG010000009.1"/>
</dbReference>
<accession>A0ABY4DWS7</accession>
<reference evidence="1 2" key="1">
    <citation type="journal article" date="2022" name="Res Sq">
        <title>Evolution of multicellular longitudinally dividing oral cavity symbionts (Neisseriaceae).</title>
        <authorList>
            <person name="Nyongesa S."/>
            <person name="Weber P."/>
            <person name="Bernet E."/>
            <person name="Pullido F."/>
            <person name="Nieckarz M."/>
            <person name="Delaby M."/>
            <person name="Nieves C."/>
            <person name="Viehboeck T."/>
            <person name="Krause N."/>
            <person name="Rivera-Millot A."/>
            <person name="Nakamura A."/>
            <person name="Vischer N."/>
            <person name="VanNieuwenhze M."/>
            <person name="Brun Y."/>
            <person name="Cava F."/>
            <person name="Bulgheresi S."/>
            <person name="Veyrier F."/>
        </authorList>
    </citation>
    <scope>NUCLEOTIDE SEQUENCE [LARGE SCALE GENOMIC DNA]</scope>
    <source>
        <strain evidence="1 2">SN4</strain>
    </source>
</reference>
<proteinExistence type="predicted"/>
<dbReference type="Proteomes" id="UP000832011">
    <property type="component" value="Chromosome"/>
</dbReference>
<gene>
    <name evidence="1" type="ORF">LVJ82_10695</name>
</gene>
<evidence type="ECO:0000313" key="1">
    <source>
        <dbReference type="EMBL" id="UOO87961.1"/>
    </source>
</evidence>
<sequence>MTSMGQSLLLVMKVTHNQVRVCWGERECVHVNAPFSHPRTLLGQYEILAQSLKPLLSKLRAQHGHGRWWQPTPTLLWLLPPQVGGVTAMEIAFLRELGFDISHGRCFAYVFEAEAMEYAQAQAIIPTLTRI</sequence>